<dbReference type="Proteomes" id="UP000028525">
    <property type="component" value="Unassembled WGS sequence"/>
</dbReference>
<dbReference type="PANTHER" id="PTHR35841">
    <property type="entry name" value="PHOSPHONATES-BINDING PERIPLASMIC PROTEIN"/>
    <property type="match status" value="1"/>
</dbReference>
<dbReference type="SUPFAM" id="SSF53850">
    <property type="entry name" value="Periplasmic binding protein-like II"/>
    <property type="match status" value="1"/>
</dbReference>
<evidence type="ECO:0000256" key="1">
    <source>
        <dbReference type="SAM" id="SignalP"/>
    </source>
</evidence>
<dbReference type="EMBL" id="JPME01000022">
    <property type="protein sequence ID" value="KEZ88996.1"/>
    <property type="molecule type" value="Genomic_DNA"/>
</dbReference>
<evidence type="ECO:0000313" key="2">
    <source>
        <dbReference type="EMBL" id="KEZ88996.1"/>
    </source>
</evidence>
<accession>A0A084JJ62</accession>
<sequence length="368" mass="39153">MKKTVSVLMAAALCAAMIGGCSGGSQTAATTAAGTEAASSAAGETTKAEAKAENKKVDKLNVYFVPSREPQEIVTATEPLKDMLKSELGKEGYDIGEVVITVGTSYEAVGEALSAGTADIGLIPGGTYVLYDDGAEVILTATRDALSKNFDSAKDWNDGKATEGTKDQATSYRALIIAGPSEKGKALSDKVNKGEALTFEDLDGANWSVMSSSSPAGYIYPSLWLQDNFQKNILNLSHAVQSDSYGSAFARLASGQVDVLCTYADARRDYEEKWKSEYGRAGSIWEETGVIGVTPPIFNDTVSVSKTSKIMDDAFIKAVQNAFINIGNTEEGKKVIAIYSHNGYQPAQSSDYDNERAAQKMIKELNAK</sequence>
<feature type="signal peptide" evidence="1">
    <location>
        <begin position="1"/>
        <end position="27"/>
    </location>
</feature>
<dbReference type="Pfam" id="PF12974">
    <property type="entry name" value="Phosphonate-bd"/>
    <property type="match status" value="1"/>
</dbReference>
<dbReference type="PANTHER" id="PTHR35841:SF1">
    <property type="entry name" value="PHOSPHONATES-BINDING PERIPLASMIC PROTEIN"/>
    <property type="match status" value="1"/>
</dbReference>
<dbReference type="OrthoDB" id="9776786at2"/>
<dbReference type="PROSITE" id="PS51257">
    <property type="entry name" value="PROKAR_LIPOPROTEIN"/>
    <property type="match status" value="1"/>
</dbReference>
<reference evidence="2 3" key="1">
    <citation type="submission" date="2014-07" db="EMBL/GenBank/DDBJ databases">
        <title>Draft genome of Clostridium celerecrescens 152B isolated from sediments associated with methane hydrate from Krishna Godavari basin.</title>
        <authorList>
            <person name="Honkalas V.S."/>
            <person name="Dabir A.P."/>
            <person name="Arora P."/>
            <person name="Dhakephalkar P.K."/>
        </authorList>
    </citation>
    <scope>NUCLEOTIDE SEQUENCE [LARGE SCALE GENOMIC DNA]</scope>
    <source>
        <strain evidence="2 3">152B</strain>
    </source>
</reference>
<feature type="chain" id="PRO_5039608811" evidence="1">
    <location>
        <begin position="28"/>
        <end position="368"/>
    </location>
</feature>
<evidence type="ECO:0000313" key="3">
    <source>
        <dbReference type="Proteomes" id="UP000028525"/>
    </source>
</evidence>
<dbReference type="STRING" id="29354.IO98_17790"/>
<keyword evidence="3" id="KW-1185">Reference proteome</keyword>
<protein>
    <submittedName>
        <fullName evidence="2">Phosphonate ABC transporter substrate-binding protein</fullName>
    </submittedName>
</protein>
<dbReference type="RefSeq" id="WP_038283354.1">
    <property type="nucleotide sequence ID" value="NZ_JPME01000022.1"/>
</dbReference>
<organism evidence="2 3">
    <name type="scientific">Lacrimispora celerecrescens</name>
    <dbReference type="NCBI Taxonomy" id="29354"/>
    <lineage>
        <taxon>Bacteria</taxon>
        <taxon>Bacillati</taxon>
        <taxon>Bacillota</taxon>
        <taxon>Clostridia</taxon>
        <taxon>Lachnospirales</taxon>
        <taxon>Lachnospiraceae</taxon>
        <taxon>Lacrimispora</taxon>
    </lineage>
</organism>
<dbReference type="Gene3D" id="3.40.190.10">
    <property type="entry name" value="Periplasmic binding protein-like II"/>
    <property type="match status" value="2"/>
</dbReference>
<dbReference type="AlphaFoldDB" id="A0A084JJ62"/>
<proteinExistence type="predicted"/>
<gene>
    <name evidence="2" type="ORF">IO98_17790</name>
</gene>
<comment type="caution">
    <text evidence="2">The sequence shown here is derived from an EMBL/GenBank/DDBJ whole genome shotgun (WGS) entry which is preliminary data.</text>
</comment>
<keyword evidence="1" id="KW-0732">Signal</keyword>
<name>A0A084JJ62_9FIRM</name>